<name>W4M0L0_ENTF1</name>
<reference evidence="1 2" key="1">
    <citation type="journal article" date="2014" name="Nature">
        <title>An environmental bacterial taxon with a large and distinct metabolic repertoire.</title>
        <authorList>
            <person name="Wilson M.C."/>
            <person name="Mori T."/>
            <person name="Ruckert C."/>
            <person name="Uria A.R."/>
            <person name="Helf M.J."/>
            <person name="Takada K."/>
            <person name="Gernert C."/>
            <person name="Steffens U.A."/>
            <person name="Heycke N."/>
            <person name="Schmitt S."/>
            <person name="Rinke C."/>
            <person name="Helfrich E.J."/>
            <person name="Brachmann A.O."/>
            <person name="Gurgui C."/>
            <person name="Wakimoto T."/>
            <person name="Kracht M."/>
            <person name="Crusemann M."/>
            <person name="Hentschel U."/>
            <person name="Abe I."/>
            <person name="Matsunaga S."/>
            <person name="Kalinowski J."/>
            <person name="Takeyama H."/>
            <person name="Piel J."/>
        </authorList>
    </citation>
    <scope>NUCLEOTIDE SEQUENCE [LARGE SCALE GENOMIC DNA]</scope>
    <source>
        <strain evidence="2">TSY1</strain>
        <plasmid evidence="1">pTSY</plasmid>
    </source>
</reference>
<accession>W4M0L0</accession>
<comment type="caution">
    <text evidence="1">The sequence shown here is derived from an EMBL/GenBank/DDBJ whole genome shotgun (WGS) entry which is preliminary data.</text>
</comment>
<geneLocation type="plasmid" evidence="1">
    <name>pTSY</name>
</geneLocation>
<evidence type="ECO:0000313" key="1">
    <source>
        <dbReference type="EMBL" id="ETX03710.1"/>
    </source>
</evidence>
<protein>
    <submittedName>
        <fullName evidence="1">Uncharacterized protein</fullName>
    </submittedName>
</protein>
<sequence>MPQAAIRNETTDTLITEYHDEGHVVLFDDQMTMDEAIALVERIHHCDKTKFVIFQPDRTVGLYR</sequence>
<organism evidence="1 2">
    <name type="scientific">Entotheonella factor</name>
    <dbReference type="NCBI Taxonomy" id="1429438"/>
    <lineage>
        <taxon>Bacteria</taxon>
        <taxon>Pseudomonadati</taxon>
        <taxon>Nitrospinota/Tectimicrobiota group</taxon>
        <taxon>Candidatus Tectimicrobiota</taxon>
        <taxon>Candidatus Entotheonellia</taxon>
        <taxon>Candidatus Entotheonellales</taxon>
        <taxon>Candidatus Entotheonellaceae</taxon>
        <taxon>Candidatus Entotheonella</taxon>
    </lineage>
</organism>
<gene>
    <name evidence="1" type="ORF">ETSY1_46415</name>
</gene>
<keyword evidence="2" id="KW-1185">Reference proteome</keyword>
<dbReference type="Proteomes" id="UP000019141">
    <property type="component" value="Unassembled WGS sequence"/>
</dbReference>
<evidence type="ECO:0000313" key="2">
    <source>
        <dbReference type="Proteomes" id="UP000019141"/>
    </source>
</evidence>
<dbReference type="EMBL" id="AZHW01000012">
    <property type="protein sequence ID" value="ETX03710.1"/>
    <property type="molecule type" value="Genomic_DNA"/>
</dbReference>
<keyword evidence="1" id="KW-0614">Plasmid</keyword>
<dbReference type="HOGENOM" id="CLU_2859333_0_0_7"/>
<dbReference type="AlphaFoldDB" id="W4M0L0"/>
<proteinExistence type="predicted"/>